<sequence>MFKTEPVVQLFGKMSSSAQKNVSNQPKKNNLQQSIIMHAVMAGENVSASNVEDVVIDEGSEAPLNLWDASRANPHSKFVQRLISLGADVNAKDHNEWTPLHVAAYYGQEEICEALVLAHGIDLEAKNKYGETALHLAAKWPHDKAADTLCRGGANPNACNRRGRTPLHTAALFARRTVLERLIAAGGNVNALDDELSTPLHLAIQPSNTLEVDLVTLLIKSGASVDAEDSKGRKAVGNMPQPQALLHFAATEGQLSLMKQLTACGCRLEEMNNEGLTPLHIASMRGDVEMVKLLLAHGARPNVASLKGKNNDLTVGSGPGGVKFMNKQMVGDRTALHFAAEKGATEVIQALLSSGAKVNQASECGMTALHLAVWLRHTEAVRALLQAKADVHLRVKPNYMTPLHYASFNCLGNREIIGLLIDRGADIEARTQEGWTPLHLAATAGCVEVVHELLQRGARVSAKGKKGQTPLDCARKRSEIVSLLGSASAVKANNRSRSIPALLAPPSPVPAAVVPARERSSTTAINENTTGMLSAGAAVVPTRERSSTTAINENTTGMLSAGAAVVPARERNSTTAISENTTGMLSAGAAVVPARERSSTTAINENATGMLSAGAAVVPARERSSTTAINENATGMLSAGAAVVPARERSSTTAINENATGMLSAGAAVSHSLFCTPDAVLVSTGQLGSGAASTTADSKTKQSVKRKQKNPQASITVTLKTDTNGHPAAARGSEQTFTVTTEFPDLSSDPRYSHALTEFKLGPATSSLSTLLQTLQDYNMNTKASVALASTTTTPASAAASNEYPPGPLDLSDTAGGSGQTSSSATPSQLLTPAALARLSSSNATAPQLFTQLQEALSNAMKCHNMDSSSSSSFNLTTSSSSNMKRGLTDDGFLSAAAMAGSASNDLLVHTQCSLQPGRVFGTLKCLQPAAAAAAAASGDNSKAPVIDDKLLYMYCSNNCGFQFHAACWKAAKERLKQLHPKFTGFSVSRGESSMLPCFSGDCGDDGMIDEVFMGTAHTCMELYNTKSPLQPSAPPPSQHLAGFSEVASENVSSNSSRPWQDLLLKGDHLLKELQAQEGSWVSELEAASSGASSSKVVKGAGAGLQQELLARTVVSSAADMVDAISKLADVLGATSSETSVKYTLSSTGIAVKRGSTGATSASLLNSSAALLPSGGKPNKCPGPSNNGTDTTAADLGGVQSKLNSATCKTMTPSFSHDHCMNQEVQEVQEAVSERESMPGSAAPSLPPSNLATYEKLINRLIEAKLGIDICPKTVTSAVSSAAVDIPDCVDSLRHSESNKADDASVKVSTAHVYSGNHHTAAQTHGTTSAQSVAAAAAAAVNQDASSQVASNSAGKKGKKKSKSIFGGSDNGTAVSARVTESMDQDLPDWLLKDIAATKAAADAAAAKGRKAKQQQIAAAAVKSVAAAAAAAAEISTEGGNIVQCIEGPANNLSKVTSFESAASIASASSGVPEEEELDTVTLNNSSFAALAAVEEASIQAAAGLGKGPAVVGLKSGKEDASAKKRKSKKKTLEVPVVMAPHPAAVASAAKLAAAGHHAVTSAAVTVKRQVPAPPNTLSPAISKQNSSSLPTKSKSSILPPTPPLPPPPQRKSSASGNANAAPAAAVPPLFGHVTVQGTVQGTIPRPSGPQGAVSPRNRTIASDAFRNVDAANVISSSVTDRTVSSSLSRFHSGEERLEGVSILQPMSSDPVTAPPLGAYAVSRPPSVTPSACSPHDDTTAVLVQMNAPGMLLLPSSVALHPRQTSLVPPALELIPEPSWSSADVDSTQSLFLSPLLQQQQYGPAAAATNFLGSSFAGSSLGAVLSSSLEDQWLKPSSATPTAGHIPAWHTQTSDVVADAMHVARHLSALPKENNYFFALHNALEQQKHLVEMLPRSLIDEEITAEGSASVLNGHAKASTLISTQEATEACYQAAADDSVSPLQGSFLPKILDSVLEDGRHDAKRSSTMPPGTPGAADEGLDDADWVVLQQAMRAFHVDSHHPIKDALSEHERHAEGMSHSHGALSLKQQQQQQQHGVSARLDSNDPRVLLPDSLGLDLDGGHSATSDAQMLLYQQQQMMMHSGQQQQALSQLPQLGMDVNGVNYPQQAHSLPMAPPYPQQQQQHWGAGPQVLTHGGVAGPGLNVDVLLAGALHSMKRNPNSNQGSRHLLLESPDISLLASNPAMVEVWMKEHVGKYGSISSWRVIGPCGALAMTLDSEHAAAAAAAELEGKAMLVSPLAVSQLAEFPDNYVLTNYGHMVARNMSNPGSAAFLEALQSCPQHIHNLPQFS</sequence>
<dbReference type="Proteomes" id="UP000232323">
    <property type="component" value="Unassembled WGS sequence"/>
</dbReference>
<evidence type="ECO:0000313" key="6">
    <source>
        <dbReference type="Proteomes" id="UP000232323"/>
    </source>
</evidence>
<feature type="compositionally biased region" description="Low complexity" evidence="4">
    <location>
        <begin position="1611"/>
        <end position="1623"/>
    </location>
</feature>
<feature type="compositionally biased region" description="Low complexity" evidence="4">
    <location>
        <begin position="812"/>
        <end position="828"/>
    </location>
</feature>
<dbReference type="Pfam" id="PF00023">
    <property type="entry name" value="Ank"/>
    <property type="match status" value="3"/>
</dbReference>
<feature type="compositionally biased region" description="Low complexity" evidence="4">
    <location>
        <begin position="1587"/>
        <end position="1599"/>
    </location>
</feature>
<feature type="region of interest" description="Disordered" evidence="4">
    <location>
        <begin position="1346"/>
        <end position="1371"/>
    </location>
</feature>
<feature type="region of interest" description="Disordered" evidence="4">
    <location>
        <begin position="688"/>
        <end position="712"/>
    </location>
</feature>
<feature type="region of interest" description="Disordered" evidence="4">
    <location>
        <begin position="1959"/>
        <end position="1979"/>
    </location>
</feature>
<organism evidence="5 6">
    <name type="scientific">Chlamydomonas eustigma</name>
    <dbReference type="NCBI Taxonomy" id="1157962"/>
    <lineage>
        <taxon>Eukaryota</taxon>
        <taxon>Viridiplantae</taxon>
        <taxon>Chlorophyta</taxon>
        <taxon>core chlorophytes</taxon>
        <taxon>Chlorophyceae</taxon>
        <taxon>CS clade</taxon>
        <taxon>Chlamydomonadales</taxon>
        <taxon>Chlamydomonadaceae</taxon>
        <taxon>Chlamydomonas</taxon>
    </lineage>
</organism>
<feature type="repeat" description="ANK" evidence="3">
    <location>
        <begin position="364"/>
        <end position="396"/>
    </location>
</feature>
<dbReference type="InterPro" id="IPR002110">
    <property type="entry name" value="Ankyrin_rpt"/>
</dbReference>
<dbReference type="InterPro" id="IPR036770">
    <property type="entry name" value="Ankyrin_rpt-contain_sf"/>
</dbReference>
<comment type="caution">
    <text evidence="5">The sequence shown here is derived from an EMBL/GenBank/DDBJ whole genome shotgun (WGS) entry which is preliminary data.</text>
</comment>
<feature type="repeat" description="ANK" evidence="3">
    <location>
        <begin position="195"/>
        <end position="230"/>
    </location>
</feature>
<evidence type="ECO:0000256" key="2">
    <source>
        <dbReference type="ARBA" id="ARBA00023043"/>
    </source>
</evidence>
<dbReference type="OrthoDB" id="540955at2759"/>
<dbReference type="SUPFAM" id="SSF48403">
    <property type="entry name" value="Ankyrin repeat"/>
    <property type="match status" value="1"/>
</dbReference>
<reference evidence="5 6" key="1">
    <citation type="submission" date="2017-08" db="EMBL/GenBank/DDBJ databases">
        <title>Acidophilic green algal genome provides insights into adaptation to an acidic environment.</title>
        <authorList>
            <person name="Hirooka S."/>
            <person name="Hirose Y."/>
            <person name="Kanesaki Y."/>
            <person name="Higuchi S."/>
            <person name="Fujiwara T."/>
            <person name="Onuma R."/>
            <person name="Era A."/>
            <person name="Ohbayashi R."/>
            <person name="Uzuka A."/>
            <person name="Nozaki H."/>
            <person name="Yoshikawa H."/>
            <person name="Miyagishima S.Y."/>
        </authorList>
    </citation>
    <scope>NUCLEOTIDE SEQUENCE [LARGE SCALE GENOMIC DNA]</scope>
    <source>
        <strain evidence="5 6">NIES-2499</strain>
    </source>
</reference>
<dbReference type="Pfam" id="PF12796">
    <property type="entry name" value="Ank_2"/>
    <property type="match status" value="3"/>
</dbReference>
<feature type="compositionally biased region" description="Low complexity" evidence="4">
    <location>
        <begin position="1346"/>
        <end position="1355"/>
    </location>
</feature>
<feature type="compositionally biased region" description="Basic and acidic residues" evidence="4">
    <location>
        <begin position="2010"/>
        <end position="2019"/>
    </location>
</feature>
<feature type="repeat" description="ANK" evidence="3">
    <location>
        <begin position="95"/>
        <end position="128"/>
    </location>
</feature>
<feature type="region of interest" description="Disordered" evidence="4">
    <location>
        <begin position="2010"/>
        <end position="2047"/>
    </location>
</feature>
<evidence type="ECO:0000313" key="5">
    <source>
        <dbReference type="EMBL" id="GAX74998.1"/>
    </source>
</evidence>
<feature type="repeat" description="ANK" evidence="3">
    <location>
        <begin position="433"/>
        <end position="465"/>
    </location>
</feature>
<feature type="compositionally biased region" description="Pro residues" evidence="4">
    <location>
        <begin position="1600"/>
        <end position="1610"/>
    </location>
</feature>
<feature type="repeat" description="ANK" evidence="3">
    <location>
        <begin position="129"/>
        <end position="161"/>
    </location>
</feature>
<dbReference type="EMBL" id="BEGY01000010">
    <property type="protein sequence ID" value="GAX74998.1"/>
    <property type="molecule type" value="Genomic_DNA"/>
</dbReference>
<dbReference type="PROSITE" id="PS50297">
    <property type="entry name" value="ANK_REP_REGION"/>
    <property type="match status" value="9"/>
</dbReference>
<keyword evidence="1" id="KW-0677">Repeat</keyword>
<protein>
    <submittedName>
        <fullName evidence="5">Uncharacterized protein</fullName>
    </submittedName>
</protein>
<gene>
    <name evidence="5" type="ORF">CEUSTIGMA_g2444.t1</name>
</gene>
<keyword evidence="2 3" id="KW-0040">ANK repeat</keyword>
<feature type="region of interest" description="Disordered" evidence="4">
    <location>
        <begin position="1572"/>
        <end position="1623"/>
    </location>
</feature>
<name>A0A250WVZ1_9CHLO</name>
<dbReference type="STRING" id="1157962.A0A250WVZ1"/>
<feature type="compositionally biased region" description="Polar residues" evidence="4">
    <location>
        <begin position="688"/>
        <end position="697"/>
    </location>
</feature>
<keyword evidence="6" id="KW-1185">Reference proteome</keyword>
<dbReference type="PROSITE" id="PS50088">
    <property type="entry name" value="ANK_REPEAT"/>
    <property type="match status" value="9"/>
</dbReference>
<dbReference type="PRINTS" id="PR01415">
    <property type="entry name" value="ANKYRIN"/>
</dbReference>
<dbReference type="PANTHER" id="PTHR24126:SF14">
    <property type="entry name" value="ANK_REP_REGION DOMAIN-CONTAINING PROTEIN"/>
    <property type="match status" value="1"/>
</dbReference>
<dbReference type="Gene3D" id="1.25.40.20">
    <property type="entry name" value="Ankyrin repeat-containing domain"/>
    <property type="match status" value="4"/>
</dbReference>
<proteinExistence type="predicted"/>
<dbReference type="PANTHER" id="PTHR24126">
    <property type="entry name" value="ANKYRIN REPEAT, PH AND SEC7 DOMAIN CONTAINING PROTEIN SECG-RELATED"/>
    <property type="match status" value="1"/>
</dbReference>
<evidence type="ECO:0000256" key="1">
    <source>
        <dbReference type="ARBA" id="ARBA00022737"/>
    </source>
</evidence>
<feature type="repeat" description="ANK" evidence="3">
    <location>
        <begin position="331"/>
        <end position="363"/>
    </location>
</feature>
<evidence type="ECO:0000256" key="3">
    <source>
        <dbReference type="PROSITE-ProRule" id="PRU00023"/>
    </source>
</evidence>
<feature type="repeat" description="ANK" evidence="3">
    <location>
        <begin position="398"/>
        <end position="432"/>
    </location>
</feature>
<feature type="repeat" description="ANK" evidence="3">
    <location>
        <begin position="162"/>
        <end position="194"/>
    </location>
</feature>
<accession>A0A250WVZ1</accession>
<feature type="repeat" description="ANK" evidence="3">
    <location>
        <begin position="274"/>
        <end position="306"/>
    </location>
</feature>
<evidence type="ECO:0000256" key="4">
    <source>
        <dbReference type="SAM" id="MobiDB-lite"/>
    </source>
</evidence>
<dbReference type="SMART" id="SM00248">
    <property type="entry name" value="ANK"/>
    <property type="match status" value="11"/>
</dbReference>
<feature type="region of interest" description="Disordered" evidence="4">
    <location>
        <begin position="797"/>
        <end position="828"/>
    </location>
</feature>